<evidence type="ECO:0000313" key="7">
    <source>
        <dbReference type="EMBL" id="MBC9206079.1"/>
    </source>
</evidence>
<evidence type="ECO:0000256" key="5">
    <source>
        <dbReference type="SAM" id="MobiDB-lite"/>
    </source>
</evidence>
<protein>
    <submittedName>
        <fullName evidence="7">Patatin-like phospholipase family protein</fullName>
    </submittedName>
</protein>
<keyword evidence="3 4" id="KW-0443">Lipid metabolism</keyword>
<evidence type="ECO:0000256" key="3">
    <source>
        <dbReference type="ARBA" id="ARBA00023098"/>
    </source>
</evidence>
<feature type="active site" description="Proton acceptor" evidence="4">
    <location>
        <position position="218"/>
    </location>
</feature>
<evidence type="ECO:0000256" key="1">
    <source>
        <dbReference type="ARBA" id="ARBA00022801"/>
    </source>
</evidence>
<feature type="domain" description="PNPLA" evidence="6">
    <location>
        <begin position="33"/>
        <end position="231"/>
    </location>
</feature>
<evidence type="ECO:0000313" key="8">
    <source>
        <dbReference type="Proteomes" id="UP000626026"/>
    </source>
</evidence>
<feature type="short sequence motif" description="DGA/G" evidence="4">
    <location>
        <begin position="218"/>
        <end position="220"/>
    </location>
</feature>
<proteinExistence type="predicted"/>
<dbReference type="InterPro" id="IPR050301">
    <property type="entry name" value="NTE"/>
</dbReference>
<dbReference type="RefSeq" id="WP_187783261.1">
    <property type="nucleotide sequence ID" value="NZ_JACTVA010000005.1"/>
</dbReference>
<organism evidence="7 8">
    <name type="scientific">Teichococcus aerophilus</name>
    <dbReference type="NCBI Taxonomy" id="1224513"/>
    <lineage>
        <taxon>Bacteria</taxon>
        <taxon>Pseudomonadati</taxon>
        <taxon>Pseudomonadota</taxon>
        <taxon>Alphaproteobacteria</taxon>
        <taxon>Acetobacterales</taxon>
        <taxon>Roseomonadaceae</taxon>
        <taxon>Roseomonas</taxon>
    </lineage>
</organism>
<feature type="active site" description="Nucleophile" evidence="4">
    <location>
        <position position="67"/>
    </location>
</feature>
<feature type="short sequence motif" description="GXSXG" evidence="4">
    <location>
        <begin position="65"/>
        <end position="69"/>
    </location>
</feature>
<evidence type="ECO:0000256" key="4">
    <source>
        <dbReference type="PROSITE-ProRule" id="PRU01161"/>
    </source>
</evidence>
<dbReference type="SUPFAM" id="SSF52151">
    <property type="entry name" value="FabD/lysophospholipase-like"/>
    <property type="match status" value="1"/>
</dbReference>
<reference evidence="7 8" key="1">
    <citation type="journal article" date="2013" name="Int. J. Syst. Evol. Microbiol.">
        <title>Roseomonas aerophila sp. nov., isolated from air.</title>
        <authorList>
            <person name="Kim S.J."/>
            <person name="Weon H.Y."/>
            <person name="Ahn J.H."/>
            <person name="Hong S.B."/>
            <person name="Seok S.J."/>
            <person name="Whang K.S."/>
            <person name="Kwon S.W."/>
        </authorList>
    </citation>
    <scope>NUCLEOTIDE SEQUENCE [LARGE SCALE GENOMIC DNA]</scope>
    <source>
        <strain evidence="7 8">NBRC 108923</strain>
    </source>
</reference>
<gene>
    <name evidence="7" type="ORF">IBL26_04470</name>
</gene>
<keyword evidence="2 4" id="KW-0442">Lipid degradation</keyword>
<dbReference type="PANTHER" id="PTHR14226">
    <property type="entry name" value="NEUROPATHY TARGET ESTERASE/SWISS CHEESE D.MELANOGASTER"/>
    <property type="match status" value="1"/>
</dbReference>
<evidence type="ECO:0000259" key="6">
    <source>
        <dbReference type="PROSITE" id="PS51635"/>
    </source>
</evidence>
<dbReference type="PROSITE" id="PS51635">
    <property type="entry name" value="PNPLA"/>
    <property type="match status" value="1"/>
</dbReference>
<sequence length="362" mass="39202">MTTPPRSRPKPVPDAATTKPTAPRADGPLLIDLALQGGGSHGAFTWGVLDRLLQDSRFQIEAISGTSAGAMNAAVLADGFAAGGVDGARQALENFWRKVSRAAEMSPLKRGPLDVLLGTWSLDNSPAYVAMDMMTRLFSPYDMPFAPPNPLKEILAQTVDFQRLASAPVKLFITATNVRTGRGRVFRNNELTPDVLLASACLPTVFQAVEIEGEAYWDGGFSGNPTMTPLVQECVSDDTILVAINPVERPGTPRSARDIINRLNEVSFNAVLLKELRMIALLRQVADTGNTEGALWAGMRIHLVRSAMMTDLSASSKLNAEWSFLTMLRDEGRRSADEFLAKHGDAIGKRSTLPIEQLLAMV</sequence>
<comment type="caution">
    <text evidence="7">The sequence shown here is derived from an EMBL/GenBank/DDBJ whole genome shotgun (WGS) entry which is preliminary data.</text>
</comment>
<evidence type="ECO:0000256" key="2">
    <source>
        <dbReference type="ARBA" id="ARBA00022963"/>
    </source>
</evidence>
<feature type="region of interest" description="Disordered" evidence="5">
    <location>
        <begin position="1"/>
        <end position="26"/>
    </location>
</feature>
<dbReference type="InterPro" id="IPR002641">
    <property type="entry name" value="PNPLA_dom"/>
</dbReference>
<dbReference type="EMBL" id="JACTVA010000005">
    <property type="protein sequence ID" value="MBC9206079.1"/>
    <property type="molecule type" value="Genomic_DNA"/>
</dbReference>
<dbReference type="Gene3D" id="3.40.1090.10">
    <property type="entry name" value="Cytosolic phospholipase A2 catalytic domain"/>
    <property type="match status" value="2"/>
</dbReference>
<dbReference type="InterPro" id="IPR016035">
    <property type="entry name" value="Acyl_Trfase/lysoPLipase"/>
</dbReference>
<dbReference type="Proteomes" id="UP000626026">
    <property type="component" value="Unassembled WGS sequence"/>
</dbReference>
<keyword evidence="1 4" id="KW-0378">Hydrolase</keyword>
<feature type="short sequence motif" description="GXGXXG" evidence="4">
    <location>
        <begin position="37"/>
        <end position="42"/>
    </location>
</feature>
<accession>A0ABR7RIE5</accession>
<dbReference type="Pfam" id="PF01734">
    <property type="entry name" value="Patatin"/>
    <property type="match status" value="1"/>
</dbReference>
<keyword evidence="8" id="KW-1185">Reference proteome</keyword>
<name>A0ABR7RIE5_9PROT</name>
<dbReference type="PANTHER" id="PTHR14226:SF78">
    <property type="entry name" value="SLR0060 PROTEIN"/>
    <property type="match status" value="1"/>
</dbReference>